<evidence type="ECO:0000259" key="4">
    <source>
        <dbReference type="PROSITE" id="PS50102"/>
    </source>
</evidence>
<evidence type="ECO:0000256" key="3">
    <source>
        <dbReference type="SAM" id="MobiDB-lite"/>
    </source>
</evidence>
<dbReference type="Pfam" id="PF00076">
    <property type="entry name" value="RRM_1"/>
    <property type="match status" value="1"/>
</dbReference>
<accession>A0A067PJU6</accession>
<dbReference type="EMBL" id="KL197726">
    <property type="protein sequence ID" value="KDQ55178.1"/>
    <property type="molecule type" value="Genomic_DNA"/>
</dbReference>
<dbReference type="PANTHER" id="PTHR19965">
    <property type="entry name" value="RNA AND EXPORT FACTOR BINDING PROTEIN"/>
    <property type="match status" value="1"/>
</dbReference>
<sequence>MDRSLDEMIKAKKVANKGARAPRRAAASRRSSGVKQQLLGKAPAASPANKARKASGTTPAKPTAAAPVQVADKIIVSNLPLDVSEQQIKELFHQTVGPLRSVQLHFDSAGRSKGIAAVQFVKQGDGPKAFQQYNNRLIDGS</sequence>
<dbReference type="InParanoid" id="A0A067PJU6"/>
<gene>
    <name evidence="5" type="ORF">JAAARDRAFT_37710</name>
</gene>
<reference evidence="6" key="1">
    <citation type="journal article" date="2014" name="Proc. Natl. Acad. Sci. U.S.A.">
        <title>Extensive sampling of basidiomycete genomes demonstrates inadequacy of the white-rot/brown-rot paradigm for wood decay fungi.</title>
        <authorList>
            <person name="Riley R."/>
            <person name="Salamov A.A."/>
            <person name="Brown D.W."/>
            <person name="Nagy L.G."/>
            <person name="Floudas D."/>
            <person name="Held B.W."/>
            <person name="Levasseur A."/>
            <person name="Lombard V."/>
            <person name="Morin E."/>
            <person name="Otillar R."/>
            <person name="Lindquist E.A."/>
            <person name="Sun H."/>
            <person name="LaButti K.M."/>
            <person name="Schmutz J."/>
            <person name="Jabbour D."/>
            <person name="Luo H."/>
            <person name="Baker S.E."/>
            <person name="Pisabarro A.G."/>
            <person name="Walton J.D."/>
            <person name="Blanchette R.A."/>
            <person name="Henrissat B."/>
            <person name="Martin F."/>
            <person name="Cullen D."/>
            <person name="Hibbett D.S."/>
            <person name="Grigoriev I.V."/>
        </authorList>
    </citation>
    <scope>NUCLEOTIDE SEQUENCE [LARGE SCALE GENOMIC DNA]</scope>
    <source>
        <strain evidence="6">MUCL 33604</strain>
    </source>
</reference>
<dbReference type="GO" id="GO:0003729">
    <property type="term" value="F:mRNA binding"/>
    <property type="evidence" value="ECO:0007669"/>
    <property type="project" value="TreeGrafter"/>
</dbReference>
<dbReference type="SMART" id="SM00360">
    <property type="entry name" value="RRM"/>
    <property type="match status" value="1"/>
</dbReference>
<dbReference type="InterPro" id="IPR012677">
    <property type="entry name" value="Nucleotide-bd_a/b_plait_sf"/>
</dbReference>
<feature type="compositionally biased region" description="Basic residues" evidence="3">
    <location>
        <begin position="11"/>
        <end position="27"/>
    </location>
</feature>
<dbReference type="PROSITE" id="PS50102">
    <property type="entry name" value="RRM"/>
    <property type="match status" value="1"/>
</dbReference>
<dbReference type="GO" id="GO:0005634">
    <property type="term" value="C:nucleus"/>
    <property type="evidence" value="ECO:0007669"/>
    <property type="project" value="TreeGrafter"/>
</dbReference>
<dbReference type="Proteomes" id="UP000027265">
    <property type="component" value="Unassembled WGS sequence"/>
</dbReference>
<keyword evidence="1 2" id="KW-0694">RNA-binding</keyword>
<evidence type="ECO:0000313" key="6">
    <source>
        <dbReference type="Proteomes" id="UP000027265"/>
    </source>
</evidence>
<dbReference type="SUPFAM" id="SSF54928">
    <property type="entry name" value="RNA-binding domain, RBD"/>
    <property type="match status" value="1"/>
</dbReference>
<name>A0A067PJU6_9AGAM</name>
<feature type="domain" description="RRM" evidence="4">
    <location>
        <begin position="72"/>
        <end position="141"/>
    </location>
</feature>
<dbReference type="PANTHER" id="PTHR19965:SF35">
    <property type="entry name" value="RNA ANNEALING PROTEIN YRA1"/>
    <property type="match status" value="1"/>
</dbReference>
<dbReference type="STRING" id="933084.A0A067PJU6"/>
<evidence type="ECO:0000313" key="5">
    <source>
        <dbReference type="EMBL" id="KDQ55178.1"/>
    </source>
</evidence>
<dbReference type="InterPro" id="IPR035979">
    <property type="entry name" value="RBD_domain_sf"/>
</dbReference>
<dbReference type="AlphaFoldDB" id="A0A067PJU6"/>
<proteinExistence type="predicted"/>
<dbReference type="InterPro" id="IPR051229">
    <property type="entry name" value="ALYREF_mRNA_export"/>
</dbReference>
<protein>
    <recommendedName>
        <fullName evidence="4">RRM domain-containing protein</fullName>
    </recommendedName>
</protein>
<evidence type="ECO:0000256" key="1">
    <source>
        <dbReference type="ARBA" id="ARBA00022884"/>
    </source>
</evidence>
<dbReference type="HOGENOM" id="CLU_052367_2_3_1"/>
<feature type="compositionally biased region" description="Basic and acidic residues" evidence="3">
    <location>
        <begin position="1"/>
        <end position="10"/>
    </location>
</feature>
<dbReference type="InterPro" id="IPR000504">
    <property type="entry name" value="RRM_dom"/>
</dbReference>
<keyword evidence="6" id="KW-1185">Reference proteome</keyword>
<dbReference type="OrthoDB" id="346839at2759"/>
<evidence type="ECO:0000256" key="2">
    <source>
        <dbReference type="PROSITE-ProRule" id="PRU00176"/>
    </source>
</evidence>
<dbReference type="GO" id="GO:0006406">
    <property type="term" value="P:mRNA export from nucleus"/>
    <property type="evidence" value="ECO:0007669"/>
    <property type="project" value="TreeGrafter"/>
</dbReference>
<dbReference type="Gene3D" id="3.30.70.330">
    <property type="match status" value="1"/>
</dbReference>
<feature type="region of interest" description="Disordered" evidence="3">
    <location>
        <begin position="1"/>
        <end position="65"/>
    </location>
</feature>
<organism evidence="5 6">
    <name type="scientific">Jaapia argillacea MUCL 33604</name>
    <dbReference type="NCBI Taxonomy" id="933084"/>
    <lineage>
        <taxon>Eukaryota</taxon>
        <taxon>Fungi</taxon>
        <taxon>Dikarya</taxon>
        <taxon>Basidiomycota</taxon>
        <taxon>Agaricomycotina</taxon>
        <taxon>Agaricomycetes</taxon>
        <taxon>Agaricomycetidae</taxon>
        <taxon>Jaapiales</taxon>
        <taxon>Jaapiaceae</taxon>
        <taxon>Jaapia</taxon>
    </lineage>
</organism>